<keyword evidence="2" id="KW-1185">Reference proteome</keyword>
<proteinExistence type="predicted"/>
<dbReference type="EMBL" id="ABOX02000035">
    <property type="protein sequence ID" value="EEF58889.1"/>
    <property type="molecule type" value="Genomic_DNA"/>
</dbReference>
<dbReference type="AlphaFoldDB" id="B9XMJ0"/>
<comment type="caution">
    <text evidence="1">The sequence shown here is derived from an EMBL/GenBank/DDBJ whole genome shotgun (WGS) entry which is preliminary data.</text>
</comment>
<organism evidence="1 2">
    <name type="scientific">Pedosphaera parvula (strain Ellin514)</name>
    <dbReference type="NCBI Taxonomy" id="320771"/>
    <lineage>
        <taxon>Bacteria</taxon>
        <taxon>Pseudomonadati</taxon>
        <taxon>Verrucomicrobiota</taxon>
        <taxon>Pedosphaerae</taxon>
        <taxon>Pedosphaerales</taxon>
        <taxon>Pedosphaeraceae</taxon>
        <taxon>Pedosphaera</taxon>
    </lineage>
</organism>
<evidence type="ECO:0000313" key="1">
    <source>
        <dbReference type="EMBL" id="EEF58889.1"/>
    </source>
</evidence>
<protein>
    <submittedName>
        <fullName evidence="1">Uncharacterized protein</fullName>
    </submittedName>
</protein>
<dbReference type="Proteomes" id="UP000003688">
    <property type="component" value="Unassembled WGS sequence"/>
</dbReference>
<accession>B9XMJ0</accession>
<gene>
    <name evidence="1" type="ORF">Cflav_PD2891</name>
</gene>
<evidence type="ECO:0000313" key="2">
    <source>
        <dbReference type="Proteomes" id="UP000003688"/>
    </source>
</evidence>
<sequence length="52" mass="6048">MIPKDAVFEITASQYPDSYQFLFQSKSKHERLEQMSHFILQIQGAGNRLGNF</sequence>
<reference evidence="1 2" key="1">
    <citation type="journal article" date="2011" name="J. Bacteriol.">
        <title>Genome sequence of 'Pedosphaera parvula' Ellin514, an aerobic Verrucomicrobial isolate from pasture soil.</title>
        <authorList>
            <person name="Kant R."/>
            <person name="van Passel M.W."/>
            <person name="Sangwan P."/>
            <person name="Palva A."/>
            <person name="Lucas S."/>
            <person name="Copeland A."/>
            <person name="Lapidus A."/>
            <person name="Glavina Del Rio T."/>
            <person name="Dalin E."/>
            <person name="Tice H."/>
            <person name="Bruce D."/>
            <person name="Goodwin L."/>
            <person name="Pitluck S."/>
            <person name="Chertkov O."/>
            <person name="Larimer F.W."/>
            <person name="Land M.L."/>
            <person name="Hauser L."/>
            <person name="Brettin T.S."/>
            <person name="Detter J.C."/>
            <person name="Han S."/>
            <person name="de Vos W.M."/>
            <person name="Janssen P.H."/>
            <person name="Smidt H."/>
        </authorList>
    </citation>
    <scope>NUCLEOTIDE SEQUENCE [LARGE SCALE GENOMIC DNA]</scope>
    <source>
        <strain evidence="1 2">Ellin514</strain>
    </source>
</reference>
<name>B9XMJ0_PEDPL</name>